<evidence type="ECO:0000256" key="6">
    <source>
        <dbReference type="ARBA" id="ARBA00023002"/>
    </source>
</evidence>
<reference evidence="15" key="1">
    <citation type="submission" date="2017-06" db="EMBL/GenBank/DDBJ databases">
        <authorList>
            <person name="Varghese N."/>
            <person name="Submissions S."/>
        </authorList>
    </citation>
    <scope>NUCLEOTIDE SEQUENCE [LARGE SCALE GENOMIC DNA]</scope>
    <source>
        <strain evidence="15">DSM 26170</strain>
    </source>
</reference>
<dbReference type="Gene3D" id="3.40.50.10380">
    <property type="entry name" value="Malic enzyme, N-terminal domain"/>
    <property type="match status" value="1"/>
</dbReference>
<evidence type="ECO:0000313" key="13">
    <source>
        <dbReference type="EMBL" id="SNR32240.1"/>
    </source>
</evidence>
<dbReference type="SMART" id="SM00919">
    <property type="entry name" value="Malic_M"/>
    <property type="match status" value="1"/>
</dbReference>
<proteinExistence type="inferred from homology"/>
<keyword evidence="10" id="KW-0521">NADP</keyword>
<organism evidence="13 15">
    <name type="scientific">Paracoccus sediminis</name>
    <dbReference type="NCBI Taxonomy" id="1214787"/>
    <lineage>
        <taxon>Bacteria</taxon>
        <taxon>Pseudomonadati</taxon>
        <taxon>Pseudomonadota</taxon>
        <taxon>Alphaproteobacteria</taxon>
        <taxon>Rhodobacterales</taxon>
        <taxon>Paracoccaceae</taxon>
        <taxon>Paracoccus</taxon>
    </lineage>
</organism>
<evidence type="ECO:0000256" key="9">
    <source>
        <dbReference type="PIRSR" id="PIRSR036684-2"/>
    </source>
</evidence>
<evidence type="ECO:0000259" key="12">
    <source>
        <dbReference type="SMART" id="SM01274"/>
    </source>
</evidence>
<dbReference type="EMBL" id="FZNM01000002">
    <property type="protein sequence ID" value="SNR32240.1"/>
    <property type="molecule type" value="Genomic_DNA"/>
</dbReference>
<evidence type="ECO:0000256" key="5">
    <source>
        <dbReference type="ARBA" id="ARBA00022723"/>
    </source>
</evidence>
<reference evidence="14 16" key="3">
    <citation type="submission" date="2019-02" db="EMBL/GenBank/DDBJ databases">
        <authorList>
            <person name="Zhang G."/>
        </authorList>
    </citation>
    <scope>NUCLEOTIDE SEQUENCE [LARGE SCALE GENOMIC DNA]</scope>
    <source>
        <strain evidence="14 16">CMB17</strain>
    </source>
</reference>
<dbReference type="SMART" id="SM01274">
    <property type="entry name" value="malic"/>
    <property type="match status" value="1"/>
</dbReference>
<keyword evidence="6" id="KW-0560">Oxidoreductase</keyword>
<comment type="cofactor">
    <cofactor evidence="1">
        <name>Mn(2+)</name>
        <dbReference type="ChEBI" id="CHEBI:29035"/>
    </cofactor>
</comment>
<dbReference type="Gene3D" id="3.40.50.720">
    <property type="entry name" value="NAD(P)-binding Rossmann-like Domain"/>
    <property type="match status" value="1"/>
</dbReference>
<feature type="binding site" evidence="10">
    <location>
        <position position="294"/>
    </location>
    <ligand>
        <name>a divalent metal cation</name>
        <dbReference type="ChEBI" id="CHEBI:60240"/>
    </ligand>
</feature>
<dbReference type="GO" id="GO:0004470">
    <property type="term" value="F:malic enzyme activity"/>
    <property type="evidence" value="ECO:0007669"/>
    <property type="project" value="InterPro"/>
</dbReference>
<dbReference type="SUPFAM" id="SSF51735">
    <property type="entry name" value="NAD(P)-binding Rossmann-fold domains"/>
    <property type="match status" value="1"/>
</dbReference>
<dbReference type="AlphaFoldDB" id="A0A238VCW1"/>
<dbReference type="InterPro" id="IPR012302">
    <property type="entry name" value="Malic_NAD-bd"/>
</dbReference>
<dbReference type="InterPro" id="IPR015884">
    <property type="entry name" value="Malic_enzyme_CS"/>
</dbReference>
<dbReference type="InterPro" id="IPR045213">
    <property type="entry name" value="Malic_NAD-bd_bact_type"/>
</dbReference>
<evidence type="ECO:0000256" key="7">
    <source>
        <dbReference type="ARBA" id="ARBA00023268"/>
    </source>
</evidence>
<evidence type="ECO:0000313" key="16">
    <source>
        <dbReference type="Proteomes" id="UP000292859"/>
    </source>
</evidence>
<dbReference type="PANTHER" id="PTHR43237:SF4">
    <property type="entry name" value="NADP-DEPENDENT MALIC ENZYME"/>
    <property type="match status" value="1"/>
</dbReference>
<dbReference type="SUPFAM" id="SSF53659">
    <property type="entry name" value="Isocitrate/Isopropylmalate dehydrogenase-like"/>
    <property type="match status" value="1"/>
</dbReference>
<dbReference type="OrthoDB" id="9805787at2"/>
<evidence type="ECO:0000313" key="15">
    <source>
        <dbReference type="Proteomes" id="UP000198409"/>
    </source>
</evidence>
<dbReference type="InterPro" id="IPR002505">
    <property type="entry name" value="PTA_PTB"/>
</dbReference>
<dbReference type="CDD" id="cd05311">
    <property type="entry name" value="NAD_bind_2_malic_enz"/>
    <property type="match status" value="1"/>
</dbReference>
<dbReference type="Proteomes" id="UP000198409">
    <property type="component" value="Unassembled WGS sequence"/>
</dbReference>
<dbReference type="InterPro" id="IPR042113">
    <property type="entry name" value="P_AcTrfase_dom1"/>
</dbReference>
<evidence type="ECO:0000256" key="2">
    <source>
        <dbReference type="ARBA" id="ARBA00001946"/>
    </source>
</evidence>
<dbReference type="Gene3D" id="3.40.50.10750">
    <property type="entry name" value="Isocitrate/Isopropylmalate dehydrogenase-like"/>
    <property type="match status" value="1"/>
</dbReference>
<evidence type="ECO:0000256" key="3">
    <source>
        <dbReference type="ARBA" id="ARBA00007686"/>
    </source>
</evidence>
<dbReference type="PANTHER" id="PTHR43237">
    <property type="entry name" value="NADP-DEPENDENT MALIC ENZYME"/>
    <property type="match status" value="1"/>
</dbReference>
<dbReference type="FunFam" id="3.40.50.10380:FF:000003">
    <property type="entry name" value="NADP-dependent malic enzyme"/>
    <property type="match status" value="1"/>
</dbReference>
<evidence type="ECO:0000256" key="8">
    <source>
        <dbReference type="PIRSR" id="PIRSR036684-1"/>
    </source>
</evidence>
<comment type="similarity">
    <text evidence="3">In the N-terminal section; belongs to the malic enzymes family.</text>
</comment>
<evidence type="ECO:0000313" key="14">
    <source>
        <dbReference type="EMBL" id="TBN51934.1"/>
    </source>
</evidence>
<evidence type="ECO:0000256" key="10">
    <source>
        <dbReference type="PIRSR" id="PIRSR036684-3"/>
    </source>
</evidence>
<dbReference type="Pfam" id="PF00390">
    <property type="entry name" value="malic"/>
    <property type="match status" value="1"/>
</dbReference>
<dbReference type="PIRSF" id="PIRSF036684">
    <property type="entry name" value="ME_PTA"/>
    <property type="match status" value="1"/>
</dbReference>
<dbReference type="SUPFAM" id="SSF53223">
    <property type="entry name" value="Aminoacid dehydrogenase-like, N-terminal domain"/>
    <property type="match status" value="1"/>
</dbReference>
<dbReference type="InterPro" id="IPR012301">
    <property type="entry name" value="Malic_N_dom"/>
</dbReference>
<protein>
    <submittedName>
        <fullName evidence="13">Malate dehydrogenase (Oxaloacetate-decarboxylating)(NADP+)</fullName>
    </submittedName>
    <submittedName>
        <fullName evidence="14">NADP-dependent malic enzyme</fullName>
    </submittedName>
</protein>
<keyword evidence="16" id="KW-1185">Reference proteome</keyword>
<feature type="binding site" evidence="9">
    <location>
        <position position="144"/>
    </location>
    <ligand>
        <name>a divalent metal cation</name>
        <dbReference type="ChEBI" id="CHEBI:60240"/>
    </ligand>
</feature>
<feature type="domain" description="Malic enzyme N-terminal" evidence="12">
    <location>
        <begin position="25"/>
        <end position="158"/>
    </location>
</feature>
<dbReference type="InterPro" id="IPR051674">
    <property type="entry name" value="Malate_Decarboxylase"/>
</dbReference>
<name>A0A238VCW1_9RHOB</name>
<dbReference type="PROSITE" id="PS00331">
    <property type="entry name" value="MALIC_ENZYMES"/>
    <property type="match status" value="1"/>
</dbReference>
<dbReference type="Proteomes" id="UP000292859">
    <property type="component" value="Unassembled WGS sequence"/>
</dbReference>
<dbReference type="EMBL" id="SIRL01000002">
    <property type="protein sequence ID" value="TBN51934.1"/>
    <property type="molecule type" value="Genomic_DNA"/>
</dbReference>
<dbReference type="GO" id="GO:0046872">
    <property type="term" value="F:metal ion binding"/>
    <property type="evidence" value="ECO:0007669"/>
    <property type="project" value="UniProtKB-KW"/>
</dbReference>
<dbReference type="GO" id="GO:0016746">
    <property type="term" value="F:acyltransferase activity"/>
    <property type="evidence" value="ECO:0007669"/>
    <property type="project" value="InterPro"/>
</dbReference>
<evidence type="ECO:0000256" key="1">
    <source>
        <dbReference type="ARBA" id="ARBA00001936"/>
    </source>
</evidence>
<comment type="similarity">
    <text evidence="4">In the C-terminal section; belongs to the phosphate acetyltransferase and butyryltransferase family.</text>
</comment>
<dbReference type="Gene3D" id="3.40.50.10950">
    <property type="match status" value="1"/>
</dbReference>
<comment type="cofactor">
    <cofactor evidence="2">
        <name>Mg(2+)</name>
        <dbReference type="ChEBI" id="CHEBI:18420"/>
    </cofactor>
</comment>
<gene>
    <name evidence="14" type="ORF">EYF88_03295</name>
    <name evidence="13" type="ORF">SAMN06265378_10236</name>
</gene>
<evidence type="ECO:0000259" key="11">
    <source>
        <dbReference type="SMART" id="SM00919"/>
    </source>
</evidence>
<dbReference type="InterPro" id="IPR012188">
    <property type="entry name" value="ME_PTA"/>
</dbReference>
<dbReference type="GO" id="GO:0006108">
    <property type="term" value="P:malate metabolic process"/>
    <property type="evidence" value="ECO:0007669"/>
    <property type="project" value="InterPro"/>
</dbReference>
<accession>A0A238VCW1</accession>
<dbReference type="InterPro" id="IPR046346">
    <property type="entry name" value="Aminoacid_DH-like_N_sf"/>
</dbReference>
<dbReference type="InterPro" id="IPR036291">
    <property type="entry name" value="NAD(P)-bd_dom_sf"/>
</dbReference>
<dbReference type="Pfam" id="PF01515">
    <property type="entry name" value="PTA_PTB"/>
    <property type="match status" value="1"/>
</dbReference>
<feature type="binding site" evidence="10">
    <location>
        <begin position="83"/>
        <end position="90"/>
    </location>
    <ligand>
        <name>NADP(+)</name>
        <dbReference type="ChEBI" id="CHEBI:58349"/>
    </ligand>
</feature>
<feature type="binding site" evidence="10">
    <location>
        <position position="169"/>
    </location>
    <ligand>
        <name>a divalent metal cation</name>
        <dbReference type="ChEBI" id="CHEBI:60240"/>
    </ligand>
</feature>
<evidence type="ECO:0000256" key="4">
    <source>
        <dbReference type="ARBA" id="ARBA00008756"/>
    </source>
</evidence>
<dbReference type="GO" id="GO:0016616">
    <property type="term" value="F:oxidoreductase activity, acting on the CH-OH group of donors, NAD or NADP as acceptor"/>
    <property type="evidence" value="ECO:0007669"/>
    <property type="project" value="InterPro"/>
</dbReference>
<dbReference type="RefSeq" id="WP_089386763.1">
    <property type="nucleotide sequence ID" value="NZ_FZNM01000002.1"/>
</dbReference>
<reference evidence="13" key="2">
    <citation type="submission" date="2017-06" db="EMBL/GenBank/DDBJ databases">
        <authorList>
            <person name="Kim H.J."/>
            <person name="Triplett B.A."/>
        </authorList>
    </citation>
    <scope>NUCLEOTIDE SEQUENCE [LARGE SCALE GENOMIC DNA]</scope>
    <source>
        <strain evidence="13">DSM 26170</strain>
    </source>
</reference>
<dbReference type="InterPro" id="IPR042112">
    <property type="entry name" value="P_AcTrfase_dom2"/>
</dbReference>
<keyword evidence="7" id="KW-0511">Multifunctional enzyme</keyword>
<keyword evidence="5 9" id="KW-0479">Metal-binding</keyword>
<dbReference type="Pfam" id="PF03949">
    <property type="entry name" value="Malic_M"/>
    <property type="match status" value="1"/>
</dbReference>
<feature type="active site" description="Proton acceptor" evidence="8">
    <location>
        <position position="101"/>
    </location>
</feature>
<dbReference type="InterPro" id="IPR037062">
    <property type="entry name" value="Malic_N_dom_sf"/>
</dbReference>
<dbReference type="FunFam" id="3.40.50.720:FF:000095">
    <property type="entry name" value="NADP-dependent malic enzyme"/>
    <property type="match status" value="1"/>
</dbReference>
<feature type="domain" description="Malic enzyme NAD-binding" evidence="11">
    <location>
        <begin position="170"/>
        <end position="406"/>
    </location>
</feature>
<feature type="binding site" evidence="9">
    <location>
        <position position="143"/>
    </location>
    <ligand>
        <name>a divalent metal cation</name>
        <dbReference type="ChEBI" id="CHEBI:60240"/>
    </ligand>
</feature>
<sequence length="759" mass="81799">MSEKTGSRARITPEEALAYHMEPRPGKYDIVASTPMTTQRDLSLAYSPGVAVPVQAIADRPETAYDYTTKGNMVAVISNGTAILGMGNLGALASKPVMEGKAVLFKRFADVNAIDLELDTEDTDEFINAVRLMGPTFGGINLEDIKAPECFIIEQRLKELMDIPVFHDDQHGTAVICAAGLLNALELSGKRIEDVKIVLNGAGAAGIACLELLKSMGARHDNCIMADTKGVIYQGRTEGMNQWKSAHAIVTDARTLEDAMKGADVFLGVSAKGAVTQDMVASMADNPVIFAMANPDPEITPEDAHAVRPDAIVATGRSDYPNQVNNVLGFPYLFRGALDIHARAINDEMKIACAEALAKLAREDVPDEVAIAYGRKLQFGRDYIIPTPFDPRLIHVVPPAVARAGMDTGVARRPIIDMDGYVQSLKNRMDPTAAILQGIHARARQTQARMIFAEGDDPRVLRAAVAWQRGGMGQALVVGREADVKDKLETVGLGDAVRELTVVNAANSRYLDAYHEFLYARLQRKGVDREDAHKLANRDRHVFAALMLAHGHGDGLVTGATRKNAHVLSQLRNVFDLRPQDGAVGITAVLHKGRIVLIGDTLVHEWPEAEDLADIAIRGAAVARGLGLEPRVAFLSFSNFGYPVSERAIKMAEAPKVLDRRRVDFEYEGEMTVDVALNMDSASRYPFSRLTGPANVLVVPARHSASISVKLMQEMAGATVIGPILTGVPQPIQICSTTSTVNDILNMAAISAGGLGAGR</sequence>
<dbReference type="GO" id="GO:0051287">
    <property type="term" value="F:NAD binding"/>
    <property type="evidence" value="ECO:0007669"/>
    <property type="project" value="InterPro"/>
</dbReference>